<dbReference type="Gene3D" id="1.10.630.10">
    <property type="entry name" value="Cytochrome P450"/>
    <property type="match status" value="1"/>
</dbReference>
<keyword evidence="10" id="KW-0472">Membrane</keyword>
<feature type="transmembrane region" description="Helical" evidence="10">
    <location>
        <begin position="12"/>
        <end position="31"/>
    </location>
</feature>
<dbReference type="InterPro" id="IPR002401">
    <property type="entry name" value="Cyt_P450_E_grp-I"/>
</dbReference>
<sequence>MISKALYEFTTITIPVLILSITLIFFTLYQYGIKKSRKEKVPLPPGPRGLPIVGNLPFLDRNLHTYFAKLAETYGPIFKLQLGSKLCVVWNSASIVKEAQKEHDIMFANRDVLAVAIPASYGGTDMIWSPYGEHWRMLRKICVRELLNNTRLDALSGLRRKEVQGMVKDIYSKHGNSINIGEYILVTMFHLITSMLWGGTELEKEDKNVMVSEFVKVIHEISELHGQPNVSDFFPVLARFDLQGLGRKAKRFGSWLDQLLENVINQREKSLNSNIKHDDFLQVLLKLKDQEDNKSTLSRTVLKTLLEDMLLAATKSSSTTIEWVMTELIKNPEIMQKVQDEIKEVVGMGNMVEETHLLKLNYLNAVVKEVMRLHPTVPLLMRSPSASVILGGYLVPKGTKILVNVWAILRDPQYWDDPLMFKPDRFLNSGNDYDYKGTNFSYLPFGTGRRVCVGIPMAEKMVPYLLASLLHSFDWKLPEAMELDLSATFGLELAKTTPLLAIPTPRLSGALYA</sequence>
<keyword evidence="6 8" id="KW-0408">Iron</keyword>
<dbReference type="GO" id="GO:0044550">
    <property type="term" value="P:secondary metabolite biosynthetic process"/>
    <property type="evidence" value="ECO:0007669"/>
    <property type="project" value="UniProtKB-ARBA"/>
</dbReference>
<dbReference type="SUPFAM" id="SSF48264">
    <property type="entry name" value="Cytochrome P450"/>
    <property type="match status" value="1"/>
</dbReference>
<comment type="similarity">
    <text evidence="2 9">Belongs to the cytochrome P450 family.</text>
</comment>
<evidence type="ECO:0000313" key="11">
    <source>
        <dbReference type="EMBL" id="KAF5182939.1"/>
    </source>
</evidence>
<dbReference type="InterPro" id="IPR036396">
    <property type="entry name" value="Cyt_P450_sf"/>
</dbReference>
<dbReference type="PANTHER" id="PTHR47951">
    <property type="entry name" value="OS08G0547900 PROTEIN"/>
    <property type="match status" value="1"/>
</dbReference>
<dbReference type="Pfam" id="PF00067">
    <property type="entry name" value="p450"/>
    <property type="match status" value="1"/>
</dbReference>
<dbReference type="PRINTS" id="PR00385">
    <property type="entry name" value="P450"/>
</dbReference>
<keyword evidence="10" id="KW-0812">Transmembrane</keyword>
<dbReference type="EMBL" id="JABWDY010034119">
    <property type="protein sequence ID" value="KAF5182939.1"/>
    <property type="molecule type" value="Genomic_DNA"/>
</dbReference>
<evidence type="ECO:0000256" key="8">
    <source>
        <dbReference type="PIRSR" id="PIRSR602401-1"/>
    </source>
</evidence>
<dbReference type="FunFam" id="1.10.630.10:FF:000126">
    <property type="entry name" value="Predicted protein"/>
    <property type="match status" value="1"/>
</dbReference>
<evidence type="ECO:0000256" key="6">
    <source>
        <dbReference type="ARBA" id="ARBA00023004"/>
    </source>
</evidence>
<evidence type="ECO:0000256" key="7">
    <source>
        <dbReference type="ARBA" id="ARBA00023033"/>
    </source>
</evidence>
<organism evidence="11 12">
    <name type="scientific">Thalictrum thalictroides</name>
    <name type="common">Rue-anemone</name>
    <name type="synonym">Anemone thalictroides</name>
    <dbReference type="NCBI Taxonomy" id="46969"/>
    <lineage>
        <taxon>Eukaryota</taxon>
        <taxon>Viridiplantae</taxon>
        <taxon>Streptophyta</taxon>
        <taxon>Embryophyta</taxon>
        <taxon>Tracheophyta</taxon>
        <taxon>Spermatophyta</taxon>
        <taxon>Magnoliopsida</taxon>
        <taxon>Ranunculales</taxon>
        <taxon>Ranunculaceae</taxon>
        <taxon>Thalictroideae</taxon>
        <taxon>Thalictrum</taxon>
    </lineage>
</organism>
<evidence type="ECO:0000256" key="10">
    <source>
        <dbReference type="SAM" id="Phobius"/>
    </source>
</evidence>
<dbReference type="GO" id="GO:0005506">
    <property type="term" value="F:iron ion binding"/>
    <property type="evidence" value="ECO:0007669"/>
    <property type="project" value="InterPro"/>
</dbReference>
<gene>
    <name evidence="11" type="ORF">FRX31_027475</name>
</gene>
<dbReference type="Proteomes" id="UP000554482">
    <property type="component" value="Unassembled WGS sequence"/>
</dbReference>
<dbReference type="PANTHER" id="PTHR47951:SF7">
    <property type="entry name" value="FLAVONOID 3',5'-HYDROXYLASE-LIKE ISOFORM X1"/>
    <property type="match status" value="1"/>
</dbReference>
<comment type="caution">
    <text evidence="11">The sequence shown here is derived from an EMBL/GenBank/DDBJ whole genome shotgun (WGS) entry which is preliminary data.</text>
</comment>
<dbReference type="GO" id="GO:0020037">
    <property type="term" value="F:heme binding"/>
    <property type="evidence" value="ECO:0007669"/>
    <property type="project" value="InterPro"/>
</dbReference>
<keyword evidence="5 9" id="KW-0560">Oxidoreductase</keyword>
<proteinExistence type="inferred from homology"/>
<evidence type="ECO:0000313" key="12">
    <source>
        <dbReference type="Proteomes" id="UP000554482"/>
    </source>
</evidence>
<keyword evidence="4 8" id="KW-0479">Metal-binding</keyword>
<name>A0A7J6VCV5_THATH</name>
<keyword evidence="12" id="KW-1185">Reference proteome</keyword>
<evidence type="ECO:0000256" key="4">
    <source>
        <dbReference type="ARBA" id="ARBA00022723"/>
    </source>
</evidence>
<reference evidence="11 12" key="1">
    <citation type="submission" date="2020-06" db="EMBL/GenBank/DDBJ databases">
        <title>Transcriptomic and genomic resources for Thalictrum thalictroides and T. hernandezii: Facilitating candidate gene discovery in an emerging model plant lineage.</title>
        <authorList>
            <person name="Arias T."/>
            <person name="Riano-Pachon D.M."/>
            <person name="Di Stilio V.S."/>
        </authorList>
    </citation>
    <scope>NUCLEOTIDE SEQUENCE [LARGE SCALE GENOMIC DNA]</scope>
    <source>
        <strain evidence="12">cv. WT478/WT964</strain>
        <tissue evidence="11">Leaves</tissue>
    </source>
</reference>
<comment type="cofactor">
    <cofactor evidence="1 8">
        <name>heme</name>
        <dbReference type="ChEBI" id="CHEBI:30413"/>
    </cofactor>
</comment>
<evidence type="ECO:0000256" key="1">
    <source>
        <dbReference type="ARBA" id="ARBA00001971"/>
    </source>
</evidence>
<keyword evidence="10" id="KW-1133">Transmembrane helix</keyword>
<dbReference type="InterPro" id="IPR017972">
    <property type="entry name" value="Cyt_P450_CS"/>
</dbReference>
<feature type="binding site" description="axial binding residue" evidence="8">
    <location>
        <position position="452"/>
    </location>
    <ligand>
        <name>heme</name>
        <dbReference type="ChEBI" id="CHEBI:30413"/>
    </ligand>
    <ligandPart>
        <name>Fe</name>
        <dbReference type="ChEBI" id="CHEBI:18248"/>
    </ligandPart>
</feature>
<evidence type="ECO:0000256" key="2">
    <source>
        <dbReference type="ARBA" id="ARBA00010617"/>
    </source>
</evidence>
<dbReference type="AlphaFoldDB" id="A0A7J6VCV5"/>
<protein>
    <submittedName>
        <fullName evidence="11">Cytochrome p450</fullName>
    </submittedName>
</protein>
<evidence type="ECO:0000256" key="3">
    <source>
        <dbReference type="ARBA" id="ARBA00022617"/>
    </source>
</evidence>
<dbReference type="CDD" id="cd11073">
    <property type="entry name" value="CYP76-like"/>
    <property type="match status" value="1"/>
</dbReference>
<keyword evidence="7 9" id="KW-0503">Monooxygenase</keyword>
<dbReference type="GO" id="GO:0004497">
    <property type="term" value="F:monooxygenase activity"/>
    <property type="evidence" value="ECO:0007669"/>
    <property type="project" value="UniProtKB-KW"/>
</dbReference>
<dbReference type="GO" id="GO:0016705">
    <property type="term" value="F:oxidoreductase activity, acting on paired donors, with incorporation or reduction of molecular oxygen"/>
    <property type="evidence" value="ECO:0007669"/>
    <property type="project" value="InterPro"/>
</dbReference>
<dbReference type="InterPro" id="IPR001128">
    <property type="entry name" value="Cyt_P450"/>
</dbReference>
<dbReference type="PRINTS" id="PR00463">
    <property type="entry name" value="EP450I"/>
</dbReference>
<accession>A0A7J6VCV5</accession>
<dbReference type="OrthoDB" id="2789670at2759"/>
<dbReference type="PROSITE" id="PS00086">
    <property type="entry name" value="CYTOCHROME_P450"/>
    <property type="match status" value="1"/>
</dbReference>
<evidence type="ECO:0000256" key="5">
    <source>
        <dbReference type="ARBA" id="ARBA00023002"/>
    </source>
</evidence>
<keyword evidence="3 8" id="KW-0349">Heme</keyword>
<evidence type="ECO:0000256" key="9">
    <source>
        <dbReference type="RuleBase" id="RU000461"/>
    </source>
</evidence>